<feature type="region of interest" description="Disordered" evidence="1">
    <location>
        <begin position="1"/>
        <end position="26"/>
    </location>
</feature>
<evidence type="ECO:0000256" key="1">
    <source>
        <dbReference type="SAM" id="MobiDB-lite"/>
    </source>
</evidence>
<name>A0A8S1NGC2_9CILI</name>
<evidence type="ECO:0000313" key="3">
    <source>
        <dbReference type="Proteomes" id="UP000692954"/>
    </source>
</evidence>
<evidence type="ECO:0000313" key="2">
    <source>
        <dbReference type="EMBL" id="CAD8091590.1"/>
    </source>
</evidence>
<protein>
    <submittedName>
        <fullName evidence="2">Uncharacterized protein</fullName>
    </submittedName>
</protein>
<reference evidence="2" key="1">
    <citation type="submission" date="2021-01" db="EMBL/GenBank/DDBJ databases">
        <authorList>
            <consortium name="Genoscope - CEA"/>
            <person name="William W."/>
        </authorList>
    </citation>
    <scope>NUCLEOTIDE SEQUENCE</scope>
</reference>
<dbReference type="EMBL" id="CAJJDN010000057">
    <property type="protein sequence ID" value="CAD8091590.1"/>
    <property type="molecule type" value="Genomic_DNA"/>
</dbReference>
<dbReference type="OrthoDB" id="300165at2759"/>
<feature type="compositionally biased region" description="Polar residues" evidence="1">
    <location>
        <begin position="17"/>
        <end position="26"/>
    </location>
</feature>
<sequence>MGCTQQKISNKKDLKNGDTNNLSTLPMITGNKTIKYQINYYQKRLSLKSIDQSTILRRRRTKEQITEQSSPTKYDK</sequence>
<gene>
    <name evidence="2" type="ORF">PSON_ATCC_30995.1.T0570348</name>
</gene>
<proteinExistence type="predicted"/>
<dbReference type="AlphaFoldDB" id="A0A8S1NGC2"/>
<comment type="caution">
    <text evidence="2">The sequence shown here is derived from an EMBL/GenBank/DDBJ whole genome shotgun (WGS) entry which is preliminary data.</text>
</comment>
<dbReference type="Proteomes" id="UP000692954">
    <property type="component" value="Unassembled WGS sequence"/>
</dbReference>
<keyword evidence="3" id="KW-1185">Reference proteome</keyword>
<organism evidence="2 3">
    <name type="scientific">Paramecium sonneborni</name>
    <dbReference type="NCBI Taxonomy" id="65129"/>
    <lineage>
        <taxon>Eukaryota</taxon>
        <taxon>Sar</taxon>
        <taxon>Alveolata</taxon>
        <taxon>Ciliophora</taxon>
        <taxon>Intramacronucleata</taxon>
        <taxon>Oligohymenophorea</taxon>
        <taxon>Peniculida</taxon>
        <taxon>Parameciidae</taxon>
        <taxon>Paramecium</taxon>
    </lineage>
</organism>
<accession>A0A8S1NGC2</accession>